<dbReference type="RefSeq" id="WP_187725719.1">
    <property type="nucleotide sequence ID" value="NZ_CP060783.1"/>
</dbReference>
<keyword evidence="3" id="KW-1185">Reference proteome</keyword>
<dbReference type="KEGG" id="daer:H9K75_10450"/>
<dbReference type="AlphaFoldDB" id="A0A7H0GPH4"/>
<evidence type="ECO:0000313" key="2">
    <source>
        <dbReference type="EMBL" id="QNP50190.1"/>
    </source>
</evidence>
<organism evidence="2 3">
    <name type="scientific">Diaphorobacter aerolatus</name>
    <dbReference type="NCBI Taxonomy" id="1288495"/>
    <lineage>
        <taxon>Bacteria</taxon>
        <taxon>Pseudomonadati</taxon>
        <taxon>Pseudomonadota</taxon>
        <taxon>Betaproteobacteria</taxon>
        <taxon>Burkholderiales</taxon>
        <taxon>Comamonadaceae</taxon>
        <taxon>Diaphorobacter</taxon>
    </lineage>
</organism>
<accession>A0A7H0GPH4</accession>
<evidence type="ECO:0000256" key="1">
    <source>
        <dbReference type="SAM" id="MobiDB-lite"/>
    </source>
</evidence>
<reference evidence="2 3" key="1">
    <citation type="submission" date="2020-08" db="EMBL/GenBank/DDBJ databases">
        <title>Genome sequence of Diaphorobacter aerolatus KACC 16536T.</title>
        <authorList>
            <person name="Hyun D.-W."/>
            <person name="Bae J.-W."/>
        </authorList>
    </citation>
    <scope>NUCLEOTIDE SEQUENCE [LARGE SCALE GENOMIC DNA]</scope>
    <source>
        <strain evidence="2 3">KACC 16536</strain>
    </source>
</reference>
<dbReference type="EMBL" id="CP060783">
    <property type="protein sequence ID" value="QNP50190.1"/>
    <property type="molecule type" value="Genomic_DNA"/>
</dbReference>
<name>A0A7H0GPH4_9BURK</name>
<evidence type="ECO:0000313" key="3">
    <source>
        <dbReference type="Proteomes" id="UP000516028"/>
    </source>
</evidence>
<feature type="region of interest" description="Disordered" evidence="1">
    <location>
        <begin position="43"/>
        <end position="66"/>
    </location>
</feature>
<sequence>MISNDAMVEIQATSGRKQWEFASDRIDEGLGLKISLSVSSPSYASPATLETQTNHEQGNHLNRPGF</sequence>
<proteinExistence type="predicted"/>
<protein>
    <submittedName>
        <fullName evidence="2">Uncharacterized protein</fullName>
    </submittedName>
</protein>
<dbReference type="Proteomes" id="UP000516028">
    <property type="component" value="Chromosome"/>
</dbReference>
<gene>
    <name evidence="2" type="ORF">H9K75_10450</name>
</gene>
<feature type="compositionally biased region" description="Polar residues" evidence="1">
    <location>
        <begin position="48"/>
        <end position="60"/>
    </location>
</feature>